<proteinExistence type="predicted"/>
<dbReference type="Proteomes" id="UP000887565">
    <property type="component" value="Unplaced"/>
</dbReference>
<evidence type="ECO:0000313" key="2">
    <source>
        <dbReference type="WBParaSite" id="nRc.2.0.1.t30160-RA"/>
    </source>
</evidence>
<dbReference type="AlphaFoldDB" id="A0A915JUW4"/>
<sequence length="75" mass="8279">MMAFVELSPITIPGTAVKVLQSTIAQSYQKCKCGSLSMVSFDVLSTLRIQVTMVKVSQSMMAQCYERSIIIDDII</sequence>
<protein>
    <submittedName>
        <fullName evidence="2">Uncharacterized protein</fullName>
    </submittedName>
</protein>
<organism evidence="1 2">
    <name type="scientific">Romanomermis culicivorax</name>
    <name type="common">Nematode worm</name>
    <dbReference type="NCBI Taxonomy" id="13658"/>
    <lineage>
        <taxon>Eukaryota</taxon>
        <taxon>Metazoa</taxon>
        <taxon>Ecdysozoa</taxon>
        <taxon>Nematoda</taxon>
        <taxon>Enoplea</taxon>
        <taxon>Dorylaimia</taxon>
        <taxon>Mermithida</taxon>
        <taxon>Mermithoidea</taxon>
        <taxon>Mermithidae</taxon>
        <taxon>Romanomermis</taxon>
    </lineage>
</organism>
<dbReference type="WBParaSite" id="nRc.2.0.1.t30160-RA">
    <property type="protein sequence ID" value="nRc.2.0.1.t30160-RA"/>
    <property type="gene ID" value="nRc.2.0.1.g30160"/>
</dbReference>
<accession>A0A915JUW4</accession>
<reference evidence="2" key="1">
    <citation type="submission" date="2022-11" db="UniProtKB">
        <authorList>
            <consortium name="WormBaseParasite"/>
        </authorList>
    </citation>
    <scope>IDENTIFICATION</scope>
</reference>
<name>A0A915JUW4_ROMCU</name>
<evidence type="ECO:0000313" key="1">
    <source>
        <dbReference type="Proteomes" id="UP000887565"/>
    </source>
</evidence>
<keyword evidence="1" id="KW-1185">Reference proteome</keyword>